<feature type="domain" description="Protein FecR C-terminal" evidence="3">
    <location>
        <begin position="303"/>
        <end position="369"/>
    </location>
</feature>
<feature type="domain" description="FecR protein" evidence="2">
    <location>
        <begin position="168"/>
        <end position="262"/>
    </location>
</feature>
<dbReference type="Pfam" id="PF16344">
    <property type="entry name" value="FecR_C"/>
    <property type="match status" value="1"/>
</dbReference>
<feature type="transmembrane region" description="Helical" evidence="1">
    <location>
        <begin position="75"/>
        <end position="95"/>
    </location>
</feature>
<evidence type="ECO:0000256" key="1">
    <source>
        <dbReference type="SAM" id="Phobius"/>
    </source>
</evidence>
<protein>
    <submittedName>
        <fullName evidence="4">DUF4974 domain-containing protein</fullName>
    </submittedName>
</protein>
<dbReference type="PANTHER" id="PTHR30273:SF2">
    <property type="entry name" value="PROTEIN FECR"/>
    <property type="match status" value="1"/>
</dbReference>
<comment type="caution">
    <text evidence="4">The sequence shown here is derived from an EMBL/GenBank/DDBJ whole genome shotgun (WGS) entry which is preliminary data.</text>
</comment>
<dbReference type="InterPro" id="IPR012373">
    <property type="entry name" value="Ferrdict_sens_TM"/>
</dbReference>
<sequence>MDTREVRQLIDKYLNGQCSDEERRLVESFYADQLSSGEISEEIERGNELKAAMWKVVAGHIEQPPKHRLFNFHRWPAAAAVLLIASCTIVALWVARTAKEPALTFTITDIPPGTQKAFLKLADGQEVILSDAKNGVIATQSQATITKNTKGQIVYQHHADAKPVGINEISTPRGGEYQVVLPDRTHVWLNAATTLKFPTAFTGKERVIELDGEAYFEVAKDKKHPFIVRSNGQSVQVLGTHFNIKSYKDESAIVTTLLEGSVTVTKNGHQTLLIPGEQAIATDKIQVSEVDVDAAVAWKNGKTVFDHNDIPTMMRGLSRWYNVDVEYRGSVPQRSFTGGISRQSNLSGVLKILQSSGINARIEDKKIVIQP</sequence>
<evidence type="ECO:0000313" key="5">
    <source>
        <dbReference type="Proteomes" id="UP001501436"/>
    </source>
</evidence>
<keyword evidence="5" id="KW-1185">Reference proteome</keyword>
<dbReference type="RefSeq" id="WP_345329428.1">
    <property type="nucleotide sequence ID" value="NZ_BAABJI010000001.1"/>
</dbReference>
<proteinExistence type="predicted"/>
<reference evidence="5" key="1">
    <citation type="journal article" date="2019" name="Int. J. Syst. Evol. Microbiol.">
        <title>The Global Catalogue of Microorganisms (GCM) 10K type strain sequencing project: providing services to taxonomists for standard genome sequencing and annotation.</title>
        <authorList>
            <consortium name="The Broad Institute Genomics Platform"/>
            <consortium name="The Broad Institute Genome Sequencing Center for Infectious Disease"/>
            <person name="Wu L."/>
            <person name="Ma J."/>
        </authorList>
    </citation>
    <scope>NUCLEOTIDE SEQUENCE [LARGE SCALE GENOMIC DNA]</scope>
    <source>
        <strain evidence="5">JCM 18283</strain>
    </source>
</reference>
<dbReference type="Gene3D" id="3.55.50.30">
    <property type="match status" value="1"/>
</dbReference>
<dbReference type="EMBL" id="BAABJI010000001">
    <property type="protein sequence ID" value="GAA4906164.1"/>
    <property type="molecule type" value="Genomic_DNA"/>
</dbReference>
<dbReference type="PANTHER" id="PTHR30273">
    <property type="entry name" value="PERIPLASMIC SIGNAL SENSOR AND SIGMA FACTOR ACTIVATOR FECR-RELATED"/>
    <property type="match status" value="1"/>
</dbReference>
<dbReference type="Pfam" id="PF04773">
    <property type="entry name" value="FecR"/>
    <property type="match status" value="1"/>
</dbReference>
<evidence type="ECO:0000259" key="3">
    <source>
        <dbReference type="Pfam" id="PF16344"/>
    </source>
</evidence>
<dbReference type="InterPro" id="IPR032508">
    <property type="entry name" value="FecR_C"/>
</dbReference>
<name>A0ABP9FKB2_9SPHI</name>
<keyword evidence="1" id="KW-0812">Transmembrane</keyword>
<organism evidence="4 5">
    <name type="scientific">Mucilaginibacter defluvii</name>
    <dbReference type="NCBI Taxonomy" id="1196019"/>
    <lineage>
        <taxon>Bacteria</taxon>
        <taxon>Pseudomonadati</taxon>
        <taxon>Bacteroidota</taxon>
        <taxon>Sphingobacteriia</taxon>
        <taxon>Sphingobacteriales</taxon>
        <taxon>Sphingobacteriaceae</taxon>
        <taxon>Mucilaginibacter</taxon>
    </lineage>
</organism>
<dbReference type="PIRSF" id="PIRSF018266">
    <property type="entry name" value="FecR"/>
    <property type="match status" value="1"/>
</dbReference>
<dbReference type="Gene3D" id="2.60.120.1440">
    <property type="match status" value="1"/>
</dbReference>
<dbReference type="InterPro" id="IPR006860">
    <property type="entry name" value="FecR"/>
</dbReference>
<keyword evidence="1" id="KW-0472">Membrane</keyword>
<evidence type="ECO:0000259" key="2">
    <source>
        <dbReference type="Pfam" id="PF04773"/>
    </source>
</evidence>
<keyword evidence="1" id="KW-1133">Transmembrane helix</keyword>
<accession>A0ABP9FKB2</accession>
<gene>
    <name evidence="4" type="ORF">GCM10023313_06080</name>
</gene>
<evidence type="ECO:0000313" key="4">
    <source>
        <dbReference type="EMBL" id="GAA4906164.1"/>
    </source>
</evidence>
<dbReference type="Proteomes" id="UP001501436">
    <property type="component" value="Unassembled WGS sequence"/>
</dbReference>